<dbReference type="PATRIC" id="fig|742817.3.peg.1261"/>
<organism evidence="1 2">
    <name type="scientific">Odoribacter laneus YIT 12061</name>
    <dbReference type="NCBI Taxonomy" id="742817"/>
    <lineage>
        <taxon>Bacteria</taxon>
        <taxon>Pseudomonadati</taxon>
        <taxon>Bacteroidota</taxon>
        <taxon>Bacteroidia</taxon>
        <taxon>Bacteroidales</taxon>
        <taxon>Odoribacteraceae</taxon>
        <taxon>Odoribacter</taxon>
    </lineage>
</organism>
<proteinExistence type="predicted"/>
<dbReference type="AlphaFoldDB" id="H1DG03"/>
<protein>
    <recommendedName>
        <fullName evidence="3">LPP20 lipoprotein</fullName>
    </recommendedName>
</protein>
<evidence type="ECO:0008006" key="3">
    <source>
        <dbReference type="Google" id="ProtNLM"/>
    </source>
</evidence>
<dbReference type="RefSeq" id="WP_009136337.1">
    <property type="nucleotide sequence ID" value="NZ_JH594596.1"/>
</dbReference>
<dbReference type="GeneID" id="98068774"/>
<comment type="caution">
    <text evidence="1">The sequence shown here is derived from an EMBL/GenBank/DDBJ whole genome shotgun (WGS) entry which is preliminary data.</text>
</comment>
<accession>H1DG03</accession>
<evidence type="ECO:0000313" key="2">
    <source>
        <dbReference type="Proteomes" id="UP000004892"/>
    </source>
</evidence>
<dbReference type="STRING" id="742817.HMPREF9449_01189"/>
<gene>
    <name evidence="1" type="ORF">HMPREF9449_01189</name>
</gene>
<dbReference type="Proteomes" id="UP000004892">
    <property type="component" value="Unassembled WGS sequence"/>
</dbReference>
<dbReference type="EMBL" id="ADMC01000017">
    <property type="protein sequence ID" value="EHP48826.1"/>
    <property type="molecule type" value="Genomic_DNA"/>
</dbReference>
<sequence length="601" mass="68321">MKRIILLFLLSVIALSGFGQERPDWVKSRPVNTLFYIGIGRALKSEANYQQQAKQNALSDLVSEIRVEVSGNSLLQQLDNGQEVKSVFEENIRLQAKQDIERFQLVDSWENDTEYWVYYELNKFDYEEYMEKRRQQVIRQGFDCWWKGREALQNGDLTLAAEMFMKGLDALQPCINEELICEYEGKKIDIGNELYASMKGVFNGISIVPSVSSVKGRAFQGISEPVIIRVSRENVPLRNLKLEYKFASGAGRLSENPITDERGEVRLYVQNISSKLARQEIHIFVNQALFRKYKDTVYGGMLQHVSENLPMGVIYIDLEKTAVNALLKTKTGSNENIVRAVRSLLTNNYFNIVTDPAVADVTVEVSSTFRKGGDAQGEMYDFTEYFSGVTVNIVNNHNRSALLDYNIEDLKTVVPKGTSAANAQASATRELIKNLNRQLALALKNMEVQLEGEIYVEKTTPTPTPTPPDPVRERPERKPIVVTAPVPTYIEGEFAEGIFIRYIGKKDYGNKSVFEFQVINRTPEDYVLELFQNSQMMINEKGEELKIESMKLGSDESAWNVRAMILPDVPTQLNIYLTKTLLLKLAQFSNNKGMVKLRDLK</sequence>
<keyword evidence="2" id="KW-1185">Reference proteome</keyword>
<dbReference type="HOGENOM" id="CLU_454023_0_0_10"/>
<dbReference type="Gene3D" id="3.10.28.20">
    <property type="entry name" value="Acetamidase/Formamidase-like domains"/>
    <property type="match status" value="1"/>
</dbReference>
<evidence type="ECO:0000313" key="1">
    <source>
        <dbReference type="EMBL" id="EHP48826.1"/>
    </source>
</evidence>
<dbReference type="eggNOG" id="ENOG5032QUA">
    <property type="taxonomic scope" value="Bacteria"/>
</dbReference>
<reference evidence="1 2" key="1">
    <citation type="submission" date="2012-01" db="EMBL/GenBank/DDBJ databases">
        <title>The Genome Sequence of Odoribacter laneus YIT 12061.</title>
        <authorList>
            <consortium name="The Broad Institute Genome Sequencing Platform"/>
            <person name="Earl A."/>
            <person name="Ward D."/>
            <person name="Feldgarden M."/>
            <person name="Gevers D."/>
            <person name="Morotomi M."/>
            <person name="Young S.K."/>
            <person name="Zeng Q."/>
            <person name="Gargeya S."/>
            <person name="Fitzgerald M."/>
            <person name="Haas B."/>
            <person name="Abouelleil A."/>
            <person name="Alvarado L."/>
            <person name="Arachchi H.M."/>
            <person name="Berlin A."/>
            <person name="Chapman S.B."/>
            <person name="Gearin G."/>
            <person name="Goldberg J."/>
            <person name="Griggs A."/>
            <person name="Gujja S."/>
            <person name="Hansen M."/>
            <person name="Heiman D."/>
            <person name="Howarth C."/>
            <person name="Larimer J."/>
            <person name="Lui A."/>
            <person name="MacDonald P.J.P."/>
            <person name="McCowen C."/>
            <person name="Montmayeur A."/>
            <person name="Murphy C."/>
            <person name="Neiman D."/>
            <person name="Pearson M."/>
            <person name="Priest M."/>
            <person name="Roberts A."/>
            <person name="Saif S."/>
            <person name="Shea T."/>
            <person name="Sisk P."/>
            <person name="Stolte C."/>
            <person name="Sykes S."/>
            <person name="Wortman J."/>
            <person name="Nusbaum C."/>
            <person name="Birren B."/>
        </authorList>
    </citation>
    <scope>NUCLEOTIDE SEQUENCE [LARGE SCALE GENOMIC DNA]</scope>
    <source>
        <strain evidence="1 2">YIT 12061</strain>
    </source>
</reference>
<name>H1DG03_9BACT</name>